<feature type="domain" description="Methyltransferase" evidence="2">
    <location>
        <begin position="207"/>
        <end position="362"/>
    </location>
</feature>
<evidence type="ECO:0000256" key="1">
    <source>
        <dbReference type="SAM" id="Phobius"/>
    </source>
</evidence>
<dbReference type="PANTHER" id="PTHR32026">
    <property type="entry name" value="METHYLTRANSFERASE-LIKE PROTEIN 24"/>
    <property type="match status" value="1"/>
</dbReference>
<proteinExistence type="predicted"/>
<evidence type="ECO:0000313" key="4">
    <source>
        <dbReference type="Proteomes" id="UP001153069"/>
    </source>
</evidence>
<accession>A0A9N8H6J5</accession>
<keyword evidence="1" id="KW-0812">Transmembrane</keyword>
<dbReference type="EMBL" id="CAICTM010000172">
    <property type="protein sequence ID" value="CAB9503678.1"/>
    <property type="molecule type" value="Genomic_DNA"/>
</dbReference>
<gene>
    <name evidence="3" type="ORF">SEMRO_173_G076350.1</name>
</gene>
<keyword evidence="1" id="KW-1133">Transmembrane helix</keyword>
<evidence type="ECO:0000313" key="3">
    <source>
        <dbReference type="EMBL" id="CAB9503678.1"/>
    </source>
</evidence>
<evidence type="ECO:0000259" key="2">
    <source>
        <dbReference type="Pfam" id="PF13383"/>
    </source>
</evidence>
<keyword evidence="1" id="KW-0472">Membrane</keyword>
<protein>
    <recommendedName>
        <fullName evidence="2">Methyltransferase domain-containing protein</fullName>
    </recommendedName>
</protein>
<keyword evidence="4" id="KW-1185">Reference proteome</keyword>
<organism evidence="3 4">
    <name type="scientific">Seminavis robusta</name>
    <dbReference type="NCBI Taxonomy" id="568900"/>
    <lineage>
        <taxon>Eukaryota</taxon>
        <taxon>Sar</taxon>
        <taxon>Stramenopiles</taxon>
        <taxon>Ochrophyta</taxon>
        <taxon>Bacillariophyta</taxon>
        <taxon>Bacillariophyceae</taxon>
        <taxon>Bacillariophycidae</taxon>
        <taxon>Naviculales</taxon>
        <taxon>Naviculaceae</taxon>
        <taxon>Seminavis</taxon>
    </lineage>
</organism>
<dbReference type="OrthoDB" id="184284at2759"/>
<dbReference type="Proteomes" id="UP001153069">
    <property type="component" value="Unassembled WGS sequence"/>
</dbReference>
<dbReference type="InterPro" id="IPR025714">
    <property type="entry name" value="Methyltranfer_dom"/>
</dbReference>
<sequence length="455" mass="51790">MSGRVRVRDKSSGTEGTCANRLSERPMILLWVFTCTSVLVFSLQLKGTPYLSVTNNQSDSLELSVSVSEGPPSARGELRPYCDGMMDYFEEKALENAIAQARLFHTQGGNLKSVQNLLDGNIDATLKKLGATFIPKGMTEEQGTQDVTQYLKSYYAQNYDPRGGYGRPLPGEYKPKNHPLIHEGRLLEVADPIGTIERWDYSLGPKDLECPNLLRMGERGKDGTKWYCQPMQTKKNETNKHIRRLSAMDKDSSRKNDCHIISIGGNDNWMFELEVVTVMPGCITHTFDCTLRNGTPKRKPDRDDIRFYNYCIDGVERKDEHGRHFITYFDIVQKAQLQAPPIMFKIDVEGFEFDVFSSMIQQANSNDEITIISKTSDGAKAHHPPSYWLPQQIMVELHWATRMTGISWMPRTRTTAEIALLSGMMYTGGGYMPIFRNWIKYCPSCMEVLYFRTLC</sequence>
<reference evidence="3" key="1">
    <citation type="submission" date="2020-06" db="EMBL/GenBank/DDBJ databases">
        <authorList>
            <consortium name="Plant Systems Biology data submission"/>
        </authorList>
    </citation>
    <scope>NUCLEOTIDE SEQUENCE</scope>
    <source>
        <strain evidence="3">D6</strain>
    </source>
</reference>
<dbReference type="Pfam" id="PF13383">
    <property type="entry name" value="Methyltransf_22"/>
    <property type="match status" value="1"/>
</dbReference>
<dbReference type="PANTHER" id="PTHR32026:SF27">
    <property type="entry name" value="METHYLTRANSFERASE FKBM DOMAIN-CONTAINING PROTEIN-RELATED"/>
    <property type="match status" value="1"/>
</dbReference>
<feature type="transmembrane region" description="Helical" evidence="1">
    <location>
        <begin position="28"/>
        <end position="45"/>
    </location>
</feature>
<name>A0A9N8H6J5_9STRA</name>
<comment type="caution">
    <text evidence="3">The sequence shown here is derived from an EMBL/GenBank/DDBJ whole genome shotgun (WGS) entry which is preliminary data.</text>
</comment>
<dbReference type="AlphaFoldDB" id="A0A9N8H6J5"/>
<dbReference type="InterPro" id="IPR026913">
    <property type="entry name" value="METTL24"/>
</dbReference>